<dbReference type="GO" id="GO:0005975">
    <property type="term" value="P:carbohydrate metabolic process"/>
    <property type="evidence" value="ECO:0007669"/>
    <property type="project" value="InterPro"/>
</dbReference>
<dbReference type="AlphaFoldDB" id="A0A5C5U3B4"/>
<feature type="domain" description="Non-reducing end beta-L-arabinofuranosidase-like GH127 catalytic" evidence="2">
    <location>
        <begin position="54"/>
        <end position="433"/>
    </location>
</feature>
<sequence>MGGGTRYATPDAAPSPTRRGFLQALGTAAVAPLLPAAAAAPGHPRPMPAIGLADVRLGPGPFADAQVRNLRYLAALEVERLLAPYRIEAGLAPRAEKYPNWESMGLDGHTAGHVLSALASLAAQGEPLAGERIDAMLAGLAECQQANGDGYLGGVPGGRRLWTRIASGEFKAEAFSLDGAWVPFYNLHKMYAGLRDAWLLAGRRDARDMLLRFADWCEALVAHVDDATLQRILDTEHGGMNEVLADCFAISGERRYLRLARRFSHRALLEPLLRREDRLDGLHANTQIPKVIGFARIGELDGDQAWIDAARFFWETVALRRSVAFGGNSVREHFHPVDDASTLLASREGPETCNSYNMLRLTALLHRLDPQPRYADFYERVLYNHILSTQHPGHGGLVYFTPVRPRHYRVYSQPTQCFWCCVGSGLENHARHGAFACSHDGETLSVNLYMPAHVHWRERGVRLEQRTRFPDEPRTRLELALDAPRAFTLRLRHPAWLEGPLQVRINGRPRPLASAPGQWADIARTWSDGDRVEVELPMHTRVEPLFADHDWVALMHGPLLLAARTGEEDLEGLVADDGRGSHIAPGPYLPMDGAPMLVGARDALASHVRPVPGAPPLTFEADALLRPASARGLRLEPFFRIHDARYACYWRTTTEAGYPAVLAAFEAAERERQALEARTLDRVQPGEQQPEIEHGYAGEESATGQLLGRRWRDARGWFGYRLAPRRDASAPPRALMLVLFGGDWNVAMDVEAGGEVVERIVFEGGGRDDFDTRLIPLPQALAARAGAEGLELRFIARDGRRTPRVFEVRLLSGE</sequence>
<dbReference type="Proteomes" id="UP000315949">
    <property type="component" value="Unassembled WGS sequence"/>
</dbReference>
<evidence type="ECO:0000259" key="3">
    <source>
        <dbReference type="Pfam" id="PF16375"/>
    </source>
</evidence>
<keyword evidence="7" id="KW-1185">Reference proteome</keyword>
<feature type="domain" description="Non-reducing end beta-L-arabinofuranosidase-like GH127 middle" evidence="5">
    <location>
        <begin position="443"/>
        <end position="538"/>
    </location>
</feature>
<reference evidence="6 7" key="1">
    <citation type="submission" date="2019-07" db="EMBL/GenBank/DDBJ databases">
        <title>Luteimonas sp. YD-1 nov., isolated from acidic soil.</title>
        <authorList>
            <person name="Zhou J."/>
        </authorList>
    </citation>
    <scope>NUCLEOTIDE SEQUENCE [LARGE SCALE GENOMIC DNA]</scope>
    <source>
        <strain evidence="6 7">YD-1</strain>
    </source>
</reference>
<evidence type="ECO:0000259" key="5">
    <source>
        <dbReference type="Pfam" id="PF20736"/>
    </source>
</evidence>
<dbReference type="GO" id="GO:0016787">
    <property type="term" value="F:hydrolase activity"/>
    <property type="evidence" value="ECO:0007669"/>
    <property type="project" value="UniProtKB-KW"/>
</dbReference>
<feature type="domain" description="Glycoside hydrolase GH146 substrate-binding" evidence="4">
    <location>
        <begin position="674"/>
        <end position="811"/>
    </location>
</feature>
<dbReference type="EMBL" id="VOHE01000002">
    <property type="protein sequence ID" value="TWT20941.1"/>
    <property type="molecule type" value="Genomic_DNA"/>
</dbReference>
<dbReference type="InterPro" id="IPR012878">
    <property type="entry name" value="Beta-AFase-like_GH127_cat"/>
</dbReference>
<dbReference type="SUPFAM" id="SSF48208">
    <property type="entry name" value="Six-hairpin glycosidases"/>
    <property type="match status" value="1"/>
</dbReference>
<evidence type="ECO:0000313" key="6">
    <source>
        <dbReference type="EMBL" id="TWT20941.1"/>
    </source>
</evidence>
<evidence type="ECO:0000256" key="1">
    <source>
        <dbReference type="SAM" id="MobiDB-lite"/>
    </source>
</evidence>
<dbReference type="PANTHER" id="PTHR31151:SF0">
    <property type="entry name" value="PROLINE-TRNA LIGASE (DUF1680)"/>
    <property type="match status" value="1"/>
</dbReference>
<dbReference type="InterPro" id="IPR006311">
    <property type="entry name" value="TAT_signal"/>
</dbReference>
<proteinExistence type="predicted"/>
<comment type="caution">
    <text evidence="6">The sequence shown here is derived from an EMBL/GenBank/DDBJ whole genome shotgun (WGS) entry which is preliminary data.</text>
</comment>
<gene>
    <name evidence="6" type="ORF">FQY79_04340</name>
</gene>
<dbReference type="Pfam" id="PF07944">
    <property type="entry name" value="Beta-AFase-like_GH127_cat"/>
    <property type="match status" value="1"/>
</dbReference>
<dbReference type="Pfam" id="PF20736">
    <property type="entry name" value="Glyco_hydro127M"/>
    <property type="match status" value="1"/>
</dbReference>
<dbReference type="OrthoDB" id="9757939at2"/>
<keyword evidence="6" id="KW-0378">Hydrolase</keyword>
<protein>
    <submittedName>
        <fullName evidence="6">Glycosyl hydrolase</fullName>
    </submittedName>
</protein>
<dbReference type="Pfam" id="PF20620">
    <property type="entry name" value="DUF6805"/>
    <property type="match status" value="1"/>
</dbReference>
<evidence type="ECO:0000313" key="7">
    <source>
        <dbReference type="Proteomes" id="UP000315949"/>
    </source>
</evidence>
<dbReference type="Pfam" id="PF16375">
    <property type="entry name" value="DUF4986"/>
    <property type="match status" value="1"/>
</dbReference>
<dbReference type="InterPro" id="IPR032275">
    <property type="entry name" value="DUF4986"/>
</dbReference>
<dbReference type="PANTHER" id="PTHR31151">
    <property type="entry name" value="PROLINE-TRNA LIGASE (DUF1680)"/>
    <property type="match status" value="1"/>
</dbReference>
<dbReference type="InterPro" id="IPR046544">
    <property type="entry name" value="GH146_SB_dom"/>
</dbReference>
<dbReference type="PROSITE" id="PS51318">
    <property type="entry name" value="TAT"/>
    <property type="match status" value="1"/>
</dbReference>
<evidence type="ECO:0000259" key="2">
    <source>
        <dbReference type="Pfam" id="PF07944"/>
    </source>
</evidence>
<accession>A0A5C5U3B4</accession>
<evidence type="ECO:0000259" key="4">
    <source>
        <dbReference type="Pfam" id="PF20620"/>
    </source>
</evidence>
<name>A0A5C5U3B4_9GAMM</name>
<dbReference type="InterPro" id="IPR049046">
    <property type="entry name" value="Beta-AFase-like_GH127_middle"/>
</dbReference>
<dbReference type="InterPro" id="IPR008928">
    <property type="entry name" value="6-hairpin_glycosidase_sf"/>
</dbReference>
<feature type="domain" description="DUF4986" evidence="3">
    <location>
        <begin position="566"/>
        <end position="650"/>
    </location>
</feature>
<feature type="region of interest" description="Disordered" evidence="1">
    <location>
        <begin position="682"/>
        <end position="701"/>
    </location>
</feature>
<organism evidence="6 7">
    <name type="scientific">Luteimonas wenzhouensis</name>
    <dbReference type="NCBI Taxonomy" id="2599615"/>
    <lineage>
        <taxon>Bacteria</taxon>
        <taxon>Pseudomonadati</taxon>
        <taxon>Pseudomonadota</taxon>
        <taxon>Gammaproteobacteria</taxon>
        <taxon>Lysobacterales</taxon>
        <taxon>Lysobacteraceae</taxon>
        <taxon>Luteimonas</taxon>
    </lineage>
</organism>